<name>A0A4V1IP04_9GAMM</name>
<dbReference type="InterPro" id="IPR011006">
    <property type="entry name" value="CheY-like_superfamily"/>
</dbReference>
<evidence type="ECO:0000256" key="5">
    <source>
        <dbReference type="ARBA" id="ARBA00022679"/>
    </source>
</evidence>
<dbReference type="SUPFAM" id="SSF52172">
    <property type="entry name" value="CheY-like"/>
    <property type="match status" value="1"/>
</dbReference>
<keyword evidence="4 7" id="KW-0597">Phosphoprotein</keyword>
<dbReference type="Pfam" id="PF02518">
    <property type="entry name" value="HATPase_c"/>
    <property type="match status" value="1"/>
</dbReference>
<dbReference type="Gene3D" id="3.40.50.2300">
    <property type="match status" value="1"/>
</dbReference>
<evidence type="ECO:0000313" key="13">
    <source>
        <dbReference type="EMBL" id="RDH45541.1"/>
    </source>
</evidence>
<dbReference type="CDD" id="cd06225">
    <property type="entry name" value="HAMP"/>
    <property type="match status" value="1"/>
</dbReference>
<dbReference type="SUPFAM" id="SSF55874">
    <property type="entry name" value="ATPase domain of HSP90 chaperone/DNA topoisomerase II/histidine kinase"/>
    <property type="match status" value="1"/>
</dbReference>
<dbReference type="AlphaFoldDB" id="A0A4V1IP04"/>
<dbReference type="SMART" id="SM00388">
    <property type="entry name" value="HisKA"/>
    <property type="match status" value="1"/>
</dbReference>
<keyword evidence="5" id="KW-0808">Transferase</keyword>
<keyword evidence="6" id="KW-0418">Kinase</keyword>
<organism evidence="13 14">
    <name type="scientific">Zooshikella ganghwensis</name>
    <dbReference type="NCBI Taxonomy" id="202772"/>
    <lineage>
        <taxon>Bacteria</taxon>
        <taxon>Pseudomonadati</taxon>
        <taxon>Pseudomonadota</taxon>
        <taxon>Gammaproteobacteria</taxon>
        <taxon>Oceanospirillales</taxon>
        <taxon>Zooshikellaceae</taxon>
        <taxon>Zooshikella</taxon>
    </lineage>
</organism>
<dbReference type="Gene3D" id="6.10.340.10">
    <property type="match status" value="1"/>
</dbReference>
<dbReference type="SUPFAM" id="SSF158472">
    <property type="entry name" value="HAMP domain-like"/>
    <property type="match status" value="1"/>
</dbReference>
<dbReference type="GO" id="GO:0016020">
    <property type="term" value="C:membrane"/>
    <property type="evidence" value="ECO:0007669"/>
    <property type="project" value="UniProtKB-SubCell"/>
</dbReference>
<keyword evidence="8" id="KW-0175">Coiled coil</keyword>
<protein>
    <recommendedName>
        <fullName evidence="3">histidine kinase</fullName>
        <ecNumber evidence="3">2.7.13.3</ecNumber>
    </recommendedName>
</protein>
<dbReference type="GO" id="GO:0000155">
    <property type="term" value="F:phosphorelay sensor kinase activity"/>
    <property type="evidence" value="ECO:0007669"/>
    <property type="project" value="InterPro"/>
</dbReference>
<reference evidence="13 14" key="1">
    <citation type="submission" date="2017-04" db="EMBL/GenBank/DDBJ databases">
        <title>Draft genome sequence of Zooshikella ganghwensis VG4 isolated from Red Sea sediments.</title>
        <authorList>
            <person name="Rehman Z."/>
            <person name="Alam I."/>
            <person name="Kamau A."/>
            <person name="Bajic V."/>
            <person name="Leiknes T."/>
        </authorList>
    </citation>
    <scope>NUCLEOTIDE SEQUENCE [LARGE SCALE GENOMIC DNA]</scope>
    <source>
        <strain evidence="13 14">VG4</strain>
    </source>
</reference>
<dbReference type="InterPro" id="IPR003594">
    <property type="entry name" value="HATPase_dom"/>
</dbReference>
<evidence type="ECO:0000256" key="6">
    <source>
        <dbReference type="ARBA" id="ARBA00022777"/>
    </source>
</evidence>
<dbReference type="SUPFAM" id="SSF47384">
    <property type="entry name" value="Homodimeric domain of signal transducing histidine kinase"/>
    <property type="match status" value="1"/>
</dbReference>
<evidence type="ECO:0000256" key="3">
    <source>
        <dbReference type="ARBA" id="ARBA00012438"/>
    </source>
</evidence>
<dbReference type="InterPro" id="IPR005467">
    <property type="entry name" value="His_kinase_dom"/>
</dbReference>
<evidence type="ECO:0000256" key="7">
    <source>
        <dbReference type="PROSITE-ProRule" id="PRU00169"/>
    </source>
</evidence>
<dbReference type="InterPro" id="IPR003661">
    <property type="entry name" value="HisK_dim/P_dom"/>
</dbReference>
<feature type="modified residue" description="4-aspartylphosphate" evidence="7">
    <location>
        <position position="843"/>
    </location>
</feature>
<dbReference type="EC" id="2.7.13.3" evidence="3"/>
<evidence type="ECO:0000256" key="4">
    <source>
        <dbReference type="ARBA" id="ARBA00022553"/>
    </source>
</evidence>
<evidence type="ECO:0000313" key="14">
    <source>
        <dbReference type="Proteomes" id="UP000257039"/>
    </source>
</evidence>
<dbReference type="InterPro" id="IPR003660">
    <property type="entry name" value="HAMP_dom"/>
</dbReference>
<dbReference type="Gene3D" id="3.30.565.10">
    <property type="entry name" value="Histidine kinase-like ATPase, C-terminal domain"/>
    <property type="match status" value="1"/>
</dbReference>
<feature type="domain" description="Histidine kinase" evidence="10">
    <location>
        <begin position="406"/>
        <end position="619"/>
    </location>
</feature>
<dbReference type="Pfam" id="PF00072">
    <property type="entry name" value="Response_reg"/>
    <property type="match status" value="1"/>
</dbReference>
<accession>A0A4V1IP04</accession>
<evidence type="ECO:0000259" key="10">
    <source>
        <dbReference type="PROSITE" id="PS50109"/>
    </source>
</evidence>
<comment type="catalytic activity">
    <reaction evidence="1">
        <text>ATP + protein L-histidine = ADP + protein N-phospho-L-histidine.</text>
        <dbReference type="EC" id="2.7.13.3"/>
    </reaction>
</comment>
<dbReference type="PANTHER" id="PTHR45339:SF5">
    <property type="entry name" value="HISTIDINE KINASE"/>
    <property type="match status" value="1"/>
</dbReference>
<comment type="subcellular location">
    <subcellularLocation>
        <location evidence="2">Membrane</location>
    </subcellularLocation>
</comment>
<keyword evidence="14" id="KW-1185">Reference proteome</keyword>
<keyword evidence="9" id="KW-1133">Transmembrane helix</keyword>
<proteinExistence type="predicted"/>
<keyword evidence="9" id="KW-0472">Membrane</keyword>
<feature type="transmembrane region" description="Helical" evidence="9">
    <location>
        <begin position="281"/>
        <end position="306"/>
    </location>
</feature>
<dbReference type="SMART" id="SM00448">
    <property type="entry name" value="REC"/>
    <property type="match status" value="1"/>
</dbReference>
<dbReference type="RefSeq" id="WP_094788483.1">
    <property type="nucleotide sequence ID" value="NZ_NDXW01000001.1"/>
</dbReference>
<keyword evidence="9" id="KW-0812">Transmembrane</keyword>
<feature type="domain" description="HAMP" evidence="12">
    <location>
        <begin position="300"/>
        <end position="353"/>
    </location>
</feature>
<dbReference type="CDD" id="cd00082">
    <property type="entry name" value="HisKA"/>
    <property type="match status" value="1"/>
</dbReference>
<evidence type="ECO:0000256" key="1">
    <source>
        <dbReference type="ARBA" id="ARBA00000085"/>
    </source>
</evidence>
<evidence type="ECO:0000256" key="8">
    <source>
        <dbReference type="SAM" id="Coils"/>
    </source>
</evidence>
<dbReference type="InterPro" id="IPR001789">
    <property type="entry name" value="Sig_transdc_resp-reg_receiver"/>
</dbReference>
<feature type="coiled-coil region" evidence="8">
    <location>
        <begin position="355"/>
        <end position="382"/>
    </location>
</feature>
<evidence type="ECO:0000256" key="2">
    <source>
        <dbReference type="ARBA" id="ARBA00004370"/>
    </source>
</evidence>
<dbReference type="InterPro" id="IPR036890">
    <property type="entry name" value="HATPase_C_sf"/>
</dbReference>
<dbReference type="Gene3D" id="1.10.287.130">
    <property type="match status" value="1"/>
</dbReference>
<sequence length="923" mass="104409">MDLMRNGLTIKGKIYALFLCLLLSVGLLVTNGLKSVNGVSELLHEVRKTQASIKMLQSVDEEVRNLRALLQTENYTHQVTLEQLRKVVLDIRNKYISRENIELVNPPFIANSLTKQAALFNSILQYVDTLQTINERFQQLRSELLIDVNSLMSRPLLPLSSAEEKQTLLALKQWLISETVVYQSNSVSNLWLVNAGKYIQELERFRLQNESGQLPVIGLANDIDTLIQVQLKVQSTWQQLTNDIYLIESSYRDLLRQSLLQIEQLNLTYDNKFREVIMSKWLVVIVVSLLSVLIATLLILTIVIPLKKITHAFKRLTAGELDIDIPGKHRTDEIGDLAFAANVLIEKSKQTVTLLENTKRLVAEQEATNKALTREIEQRQQVEYDLVKAREAAELANYQKSLFVTNVTHELKTPISGILGMLSLLDATRLTLEQKEYIDYASKSGDATLAMIHNMLDYTTLETGRISIQRKPFCLHSLVEEVIFLSAFRAAQKQIVLLYDIANYLPEQLEGDVARIRQVLLNLISHTIQHTDQGYIALDIKDHTSVDEAVVKFIIHDSGQLITWDLFDERYTSVTQKNESTDSIGVAIARQLAELMWGKLENATVDNPARFTLTLSLPTVCATGAVIEKPEQSLQTVFRGIWLGESPIIYNYIACLAKKVNLHLVHLASLTELANWVGKNNVQEYQCLLVSSELMSESYPKLLQNIHAVHPAIRQLVTIWYSLFPRCGEASQFKVAGFRGYLSHPTKYKDFITLRHALMSKSHGFITRHIQSDIDLPEGLGNSQITNENIGQLKVLVVEDNPVNQKVAARMLSKLQCEVSVANNGQEAVNTWQSQDFDLIVMDCNMPVMDGYEATRQIRIQESGQQHIYIVALTANALEGEREKCLQAGMDHYLTKPVKLVDFQQLVDEVREHACANTPAETV</sequence>
<feature type="domain" description="Response regulatory" evidence="11">
    <location>
        <begin position="794"/>
        <end position="911"/>
    </location>
</feature>
<evidence type="ECO:0000259" key="12">
    <source>
        <dbReference type="PROSITE" id="PS50885"/>
    </source>
</evidence>
<evidence type="ECO:0000256" key="9">
    <source>
        <dbReference type="SAM" id="Phobius"/>
    </source>
</evidence>
<dbReference type="Pfam" id="PF00512">
    <property type="entry name" value="HisKA"/>
    <property type="match status" value="1"/>
</dbReference>
<dbReference type="SMART" id="SM00387">
    <property type="entry name" value="HATPase_c"/>
    <property type="match status" value="1"/>
</dbReference>
<dbReference type="PANTHER" id="PTHR45339">
    <property type="entry name" value="HYBRID SIGNAL TRANSDUCTION HISTIDINE KINASE J"/>
    <property type="match status" value="1"/>
</dbReference>
<dbReference type="PROSITE" id="PS50110">
    <property type="entry name" value="RESPONSE_REGULATORY"/>
    <property type="match status" value="1"/>
</dbReference>
<dbReference type="InterPro" id="IPR036097">
    <property type="entry name" value="HisK_dim/P_sf"/>
</dbReference>
<comment type="caution">
    <text evidence="13">The sequence shown here is derived from an EMBL/GenBank/DDBJ whole genome shotgun (WGS) entry which is preliminary data.</text>
</comment>
<dbReference type="PROSITE" id="PS50109">
    <property type="entry name" value="HIS_KIN"/>
    <property type="match status" value="1"/>
</dbReference>
<gene>
    <name evidence="13" type="ORF">B9G39_19955</name>
</gene>
<dbReference type="Pfam" id="PF00672">
    <property type="entry name" value="HAMP"/>
    <property type="match status" value="1"/>
</dbReference>
<dbReference type="Proteomes" id="UP000257039">
    <property type="component" value="Unassembled WGS sequence"/>
</dbReference>
<dbReference type="EMBL" id="NDXW01000001">
    <property type="protein sequence ID" value="RDH45541.1"/>
    <property type="molecule type" value="Genomic_DNA"/>
</dbReference>
<dbReference type="PROSITE" id="PS50885">
    <property type="entry name" value="HAMP"/>
    <property type="match status" value="1"/>
</dbReference>
<evidence type="ECO:0000259" key="11">
    <source>
        <dbReference type="PROSITE" id="PS50110"/>
    </source>
</evidence>
<dbReference type="CDD" id="cd17546">
    <property type="entry name" value="REC_hyHK_CKI1_RcsC-like"/>
    <property type="match status" value="1"/>
</dbReference>